<evidence type="ECO:0000259" key="1">
    <source>
        <dbReference type="Pfam" id="PF03101"/>
    </source>
</evidence>
<evidence type="ECO:0000313" key="4">
    <source>
        <dbReference type="Proteomes" id="UP001318860"/>
    </source>
</evidence>
<reference evidence="3 4" key="1">
    <citation type="journal article" date="2021" name="Comput. Struct. Biotechnol. J.">
        <title>De novo genome assembly of the potent medicinal plant Rehmannia glutinosa using nanopore technology.</title>
        <authorList>
            <person name="Ma L."/>
            <person name="Dong C."/>
            <person name="Song C."/>
            <person name="Wang X."/>
            <person name="Zheng X."/>
            <person name="Niu Y."/>
            <person name="Chen S."/>
            <person name="Feng W."/>
        </authorList>
    </citation>
    <scope>NUCLEOTIDE SEQUENCE [LARGE SCALE GENOMIC DNA]</scope>
    <source>
        <strain evidence="3">DH-2019</strain>
    </source>
</reference>
<keyword evidence="4" id="KW-1185">Reference proteome</keyword>
<feature type="domain" description="FAR1" evidence="1">
    <location>
        <begin position="52"/>
        <end position="131"/>
    </location>
</feature>
<evidence type="ECO:0000259" key="2">
    <source>
        <dbReference type="Pfam" id="PF10551"/>
    </source>
</evidence>
<evidence type="ECO:0000313" key="3">
    <source>
        <dbReference type="EMBL" id="KAK6115901.1"/>
    </source>
</evidence>
<dbReference type="Proteomes" id="UP001318860">
    <property type="component" value="Unassembled WGS sequence"/>
</dbReference>
<dbReference type="Pfam" id="PF10551">
    <property type="entry name" value="MULE"/>
    <property type="match status" value="1"/>
</dbReference>
<dbReference type="InterPro" id="IPR004330">
    <property type="entry name" value="FAR1_DNA_bnd_dom"/>
</dbReference>
<dbReference type="EMBL" id="JABTTQ020003506">
    <property type="protein sequence ID" value="KAK6115901.1"/>
    <property type="molecule type" value="Genomic_DNA"/>
</dbReference>
<protein>
    <recommendedName>
        <fullName evidence="5">Protein FAR1-RELATED SEQUENCE</fullName>
    </recommendedName>
</protein>
<evidence type="ECO:0008006" key="5">
    <source>
        <dbReference type="Google" id="ProtNLM"/>
    </source>
</evidence>
<sequence>MANGSKKQCTFAESAIPKDIDQVQSVDVVVDELEGKLAVGNIMRSVDDAYLLYCKYAHAKGFSVKKCDQRYFSHTNELQAKEFECSCEGVKDEKRSSQRLLIYQKPITRTKCKVKLRITREKGGEWKFLSWKMKCMDHNLGFIRKDAYDHLSRLKKHTKVENGDASALLQYFINKSNNEAFFYWNVQLDDDNRVINFFFRDYRCRVDYEYFGDVVSVDTTYRTNRYNLICAPFVGINHHRQNVMFGLAFMSDETESSFEWLFSTFLDSMSGKQPETIFSDQCQAMMNAIEKIFPCAHHRLCQWHINQNAPLHLGNLNGDSMFKHLWHKCMSHCESEEEFEATWKSMMDQYNLGSHKWLNGMYKLRHKWATAFSNQKFSAGLLATSRSEATNLVLKKAGNKSISLYDFVLIYEKIQTNWRAKEKAEDTRCRHGKPSMIVKNHPLLSHAADVYTLNIYQLFELELINSLNTIFDEQPLDFGSPSLEFKVKSHVFNYMNVSTLPKSYIKKRWMKNARDRVFDEAIEDKSGNGSTHTSEMVFVNQAMRSIYDLTMQAKAYEETRNVLVGIINSATQQINALVENLSLNDQNGCEKSIVDEEDGDEVLIRNPLYVKSRGLTNARIVRH</sequence>
<name>A0ABR0U139_REHGL</name>
<dbReference type="PANTHER" id="PTHR47718:SF17">
    <property type="entry name" value="PROTEIN FAR1-RELATED SEQUENCE 5-LIKE"/>
    <property type="match status" value="1"/>
</dbReference>
<gene>
    <name evidence="3" type="ORF">DH2020_008170</name>
</gene>
<organism evidence="3 4">
    <name type="scientific">Rehmannia glutinosa</name>
    <name type="common">Chinese foxglove</name>
    <dbReference type="NCBI Taxonomy" id="99300"/>
    <lineage>
        <taxon>Eukaryota</taxon>
        <taxon>Viridiplantae</taxon>
        <taxon>Streptophyta</taxon>
        <taxon>Embryophyta</taxon>
        <taxon>Tracheophyta</taxon>
        <taxon>Spermatophyta</taxon>
        <taxon>Magnoliopsida</taxon>
        <taxon>eudicotyledons</taxon>
        <taxon>Gunneridae</taxon>
        <taxon>Pentapetalae</taxon>
        <taxon>asterids</taxon>
        <taxon>lamiids</taxon>
        <taxon>Lamiales</taxon>
        <taxon>Orobanchaceae</taxon>
        <taxon>Rehmannieae</taxon>
        <taxon>Rehmannia</taxon>
    </lineage>
</organism>
<comment type="caution">
    <text evidence="3">The sequence shown here is derived from an EMBL/GenBank/DDBJ whole genome shotgun (WGS) entry which is preliminary data.</text>
</comment>
<feature type="domain" description="MULE transposase" evidence="2">
    <location>
        <begin position="214"/>
        <end position="308"/>
    </location>
</feature>
<accession>A0ABR0U139</accession>
<dbReference type="Pfam" id="PF03101">
    <property type="entry name" value="FAR1"/>
    <property type="match status" value="1"/>
</dbReference>
<dbReference type="InterPro" id="IPR018289">
    <property type="entry name" value="MULE_transposase_dom"/>
</dbReference>
<proteinExistence type="predicted"/>
<dbReference type="PANTHER" id="PTHR47718">
    <property type="entry name" value="OS01G0519700 PROTEIN"/>
    <property type="match status" value="1"/>
</dbReference>